<accession>A0A6B9F9I3</accession>
<dbReference type="AlphaFoldDB" id="A0A6B9F9I3"/>
<dbReference type="EMBL" id="CP034345">
    <property type="protein sequence ID" value="QGX95074.1"/>
    <property type="molecule type" value="Genomic_DNA"/>
</dbReference>
<keyword evidence="3" id="KW-1185">Reference proteome</keyword>
<evidence type="ECO:0000256" key="1">
    <source>
        <dbReference type="SAM" id="MobiDB-lite"/>
    </source>
</evidence>
<evidence type="ECO:0008006" key="4">
    <source>
        <dbReference type="Google" id="ProtNLM"/>
    </source>
</evidence>
<dbReference type="OrthoDB" id="351105at2157"/>
<sequence>MSPQSQNSIDRREVAEYERDDDEPLEMAIARAFDRVGIDVMERDTPFHEIVNVDALRNLHHESQATPIRTTFVLYDHPMMITTDRVCIYEPSDDD</sequence>
<protein>
    <recommendedName>
        <fullName evidence="4">Halobacterial output domain-containing protein</fullName>
    </recommendedName>
</protein>
<proteinExistence type="predicted"/>
<feature type="region of interest" description="Disordered" evidence="1">
    <location>
        <begin position="1"/>
        <end position="21"/>
    </location>
</feature>
<dbReference type="KEGG" id="hra:EI982_09865"/>
<gene>
    <name evidence="2" type="ORF">EI982_09865</name>
</gene>
<dbReference type="Proteomes" id="UP000428325">
    <property type="component" value="Chromosome"/>
</dbReference>
<dbReference type="GeneID" id="43369844"/>
<evidence type="ECO:0000313" key="2">
    <source>
        <dbReference type="EMBL" id="QGX95074.1"/>
    </source>
</evidence>
<organism evidence="2 3">
    <name type="scientific">Haloplanus rallus</name>
    <dbReference type="NCBI Taxonomy" id="1816183"/>
    <lineage>
        <taxon>Archaea</taxon>
        <taxon>Methanobacteriati</taxon>
        <taxon>Methanobacteriota</taxon>
        <taxon>Stenosarchaea group</taxon>
        <taxon>Halobacteria</taxon>
        <taxon>Halobacteriales</taxon>
        <taxon>Haloferacaceae</taxon>
        <taxon>Haloplanus</taxon>
    </lineage>
</organism>
<reference evidence="2 3" key="1">
    <citation type="submission" date="2018-12" db="EMBL/GenBank/DDBJ databases">
        <title>Complete genome sequence of Haloplanus rallus MBLA0036.</title>
        <authorList>
            <person name="Nam Y.-d."/>
            <person name="Kang J."/>
            <person name="Chung W.-H."/>
            <person name="Park Y.S."/>
        </authorList>
    </citation>
    <scope>NUCLEOTIDE SEQUENCE [LARGE SCALE GENOMIC DNA]</scope>
    <source>
        <strain evidence="2 3">MBLA0036</strain>
    </source>
</reference>
<dbReference type="RefSeq" id="WP_157689530.1">
    <property type="nucleotide sequence ID" value="NZ_CP034345.1"/>
</dbReference>
<evidence type="ECO:0000313" key="3">
    <source>
        <dbReference type="Proteomes" id="UP000428325"/>
    </source>
</evidence>
<name>A0A6B9F9I3_9EURY</name>